<evidence type="ECO:0000313" key="2">
    <source>
        <dbReference type="Proteomes" id="UP000001124"/>
    </source>
</evidence>
<dbReference type="EMBL" id="EF437941">
    <property type="protein sequence ID" value="ABR24776.1"/>
    <property type="molecule type" value="Genomic_DNA"/>
</dbReference>
<gene>
    <name evidence="1" type="ORF">phi1p266</name>
</gene>
<sequence length="90" mass="10353">MSNKNSKVLAIADKVGYWKCWDDMEKLGGRYLDNLELHYCQARNAEVVGVAIEDIPSKVFGFSKDDTLEYVFKAVMDQAWEDAETRALDW</sequence>
<dbReference type="RefSeq" id="YP_001469610.1">
    <property type="nucleotide sequence ID" value="NC_009821.1"/>
</dbReference>
<keyword evidence="2" id="KW-1185">Reference proteome</keyword>
<organism evidence="1 2">
    <name type="scientific">Escherichia phage Phi1</name>
    <dbReference type="NCBI Taxonomy" id="448384"/>
    <lineage>
        <taxon>Viruses</taxon>
        <taxon>Duplodnaviria</taxon>
        <taxon>Heunggongvirae</taxon>
        <taxon>Uroviricota</taxon>
        <taxon>Caudoviricetes</taxon>
        <taxon>Pantevenvirales</taxon>
        <taxon>Straboviridae</taxon>
        <taxon>Krischvirus</taxon>
        <taxon>Krischvirus georgiaone</taxon>
    </lineage>
</organism>
<protein>
    <submittedName>
        <fullName evidence="1">Uncharacterized protein</fullName>
    </submittedName>
</protein>
<accession>A7XFP1</accession>
<proteinExistence type="predicted"/>
<name>A7XFP1_9CAUD</name>
<dbReference type="GeneID" id="5602179"/>
<dbReference type="KEGG" id="vg:5602179"/>
<reference evidence="1 2" key="1">
    <citation type="journal article" date="2010" name="Genome Biol. Evol.">
        <title>Mobile regulatory cassettes mediate modular shuffling in T4-type phage genomes.</title>
        <authorList>
            <person name="Arbiol C."/>
            <person name="Comeau A.M."/>
            <person name="Kutateladze M."/>
            <person name="Adamia R."/>
            <person name="Krisch H.M."/>
        </authorList>
    </citation>
    <scope>NUCLEOTIDE SEQUENCE [LARGE SCALE GENOMIC DNA]</scope>
</reference>
<dbReference type="Proteomes" id="UP000001124">
    <property type="component" value="Genome"/>
</dbReference>
<evidence type="ECO:0000313" key="1">
    <source>
        <dbReference type="EMBL" id="ABR24776.1"/>
    </source>
</evidence>